<sequence length="33" mass="3928">MHLDNITKKALRQNRRAKAYAPLKLIFIQIKFS</sequence>
<name>A0A0G0H8T8_9BACT</name>
<comment type="caution">
    <text evidence="1">The sequence shown here is derived from an EMBL/GenBank/DDBJ whole genome shotgun (WGS) entry which is preliminary data.</text>
</comment>
<gene>
    <name evidence="1" type="ORF">US50_C0030G0007</name>
</gene>
<dbReference type="EMBL" id="LBTF01000030">
    <property type="protein sequence ID" value="KKQ34950.1"/>
    <property type="molecule type" value="Genomic_DNA"/>
</dbReference>
<protein>
    <submittedName>
        <fullName evidence="1">Uncharacterized protein</fullName>
    </submittedName>
</protein>
<reference evidence="1 2" key="1">
    <citation type="journal article" date="2015" name="Nature">
        <title>rRNA introns, odd ribosomes, and small enigmatic genomes across a large radiation of phyla.</title>
        <authorList>
            <person name="Brown C.T."/>
            <person name="Hug L.A."/>
            <person name="Thomas B.C."/>
            <person name="Sharon I."/>
            <person name="Castelle C.J."/>
            <person name="Singh A."/>
            <person name="Wilkins M.J."/>
            <person name="Williams K.H."/>
            <person name="Banfield J.F."/>
        </authorList>
    </citation>
    <scope>NUCLEOTIDE SEQUENCE [LARGE SCALE GENOMIC DNA]</scope>
</reference>
<dbReference type="AlphaFoldDB" id="A0A0G0H8T8"/>
<organism evidence="1 2">
    <name type="scientific">Candidatus Nomurabacteria bacterium GW2011_GWB1_37_5</name>
    <dbReference type="NCBI Taxonomy" id="1618742"/>
    <lineage>
        <taxon>Bacteria</taxon>
        <taxon>Candidatus Nomuraibacteriota</taxon>
    </lineage>
</organism>
<dbReference type="Proteomes" id="UP000033876">
    <property type="component" value="Unassembled WGS sequence"/>
</dbReference>
<accession>A0A0G0H8T8</accession>
<proteinExistence type="predicted"/>
<evidence type="ECO:0000313" key="2">
    <source>
        <dbReference type="Proteomes" id="UP000033876"/>
    </source>
</evidence>
<evidence type="ECO:0000313" key="1">
    <source>
        <dbReference type="EMBL" id="KKQ34950.1"/>
    </source>
</evidence>